<dbReference type="InterPro" id="IPR009075">
    <property type="entry name" value="AcylCo_DH/oxidase_C"/>
</dbReference>
<dbReference type="KEGG" id="ari:UM93_15305"/>
<dbReference type="OrthoDB" id="2769798at2"/>
<dbReference type="InterPro" id="IPR013786">
    <property type="entry name" value="AcylCoA_DH/ox_N"/>
</dbReference>
<evidence type="ECO:0000256" key="5">
    <source>
        <dbReference type="ARBA" id="ARBA00023002"/>
    </source>
</evidence>
<dbReference type="STRING" id="1618207.UM93_15305"/>
<evidence type="ECO:0000256" key="1">
    <source>
        <dbReference type="ARBA" id="ARBA00001974"/>
    </source>
</evidence>
<reference evidence="10 11" key="1">
    <citation type="journal article" date="2015" name="Genome Announc.">
        <title>Complete Genome Sequencing of Protease-Producing Novel Arthrobacter sp. Strain IHBB 11108 Using PacBio Single-Molecule Real-Time Sequencing Technology.</title>
        <authorList>
            <person name="Kiran S."/>
            <person name="Swarnkar M.K."/>
            <person name="Pal M."/>
            <person name="Thakur R."/>
            <person name="Tewari R."/>
            <person name="Singh A.K."/>
            <person name="Gulati A."/>
        </authorList>
    </citation>
    <scope>NUCLEOTIDE SEQUENCE [LARGE SCALE GENOMIC DNA]</scope>
    <source>
        <strain evidence="10 11">IHBB 11108</strain>
    </source>
</reference>
<dbReference type="InterPro" id="IPR052161">
    <property type="entry name" value="Mycobact_Acyl-CoA_DH"/>
</dbReference>
<evidence type="ECO:0000256" key="4">
    <source>
        <dbReference type="ARBA" id="ARBA00022827"/>
    </source>
</evidence>
<dbReference type="Pfam" id="PF02770">
    <property type="entry name" value="Acyl-CoA_dh_M"/>
    <property type="match status" value="1"/>
</dbReference>
<evidence type="ECO:0000259" key="7">
    <source>
        <dbReference type="Pfam" id="PF00441"/>
    </source>
</evidence>
<dbReference type="Proteomes" id="UP000061839">
    <property type="component" value="Chromosome"/>
</dbReference>
<dbReference type="SUPFAM" id="SSF47203">
    <property type="entry name" value="Acyl-CoA dehydrogenase C-terminal domain-like"/>
    <property type="match status" value="1"/>
</dbReference>
<dbReference type="InterPro" id="IPR036250">
    <property type="entry name" value="AcylCo_DH-like_C"/>
</dbReference>
<evidence type="ECO:0000259" key="9">
    <source>
        <dbReference type="Pfam" id="PF02771"/>
    </source>
</evidence>
<evidence type="ECO:0000313" key="11">
    <source>
        <dbReference type="Proteomes" id="UP000061839"/>
    </source>
</evidence>
<evidence type="ECO:0008006" key="12">
    <source>
        <dbReference type="Google" id="ProtNLM"/>
    </source>
</evidence>
<dbReference type="PANTHER" id="PTHR43292">
    <property type="entry name" value="ACYL-COA DEHYDROGENASE"/>
    <property type="match status" value="1"/>
</dbReference>
<dbReference type="EMBL" id="CP011005">
    <property type="protein sequence ID" value="AJT42517.1"/>
    <property type="molecule type" value="Genomic_DNA"/>
</dbReference>
<protein>
    <recommendedName>
        <fullName evidence="12">Acyl-CoA dehydrogenase</fullName>
    </recommendedName>
</protein>
<keyword evidence="5 6" id="KW-0560">Oxidoreductase</keyword>
<evidence type="ECO:0000256" key="3">
    <source>
        <dbReference type="ARBA" id="ARBA00022630"/>
    </source>
</evidence>
<gene>
    <name evidence="10" type="ORF">UM93_15305</name>
</gene>
<evidence type="ECO:0000259" key="8">
    <source>
        <dbReference type="Pfam" id="PF02770"/>
    </source>
</evidence>
<keyword evidence="3 6" id="KW-0285">Flavoprotein</keyword>
<dbReference type="InterPro" id="IPR046373">
    <property type="entry name" value="Acyl-CoA_Oxase/DH_mid-dom_sf"/>
</dbReference>
<accession>A0A0D4C1I4</accession>
<evidence type="ECO:0000256" key="2">
    <source>
        <dbReference type="ARBA" id="ARBA00009347"/>
    </source>
</evidence>
<name>A0A0D4C1I4_9MICC</name>
<keyword evidence="11" id="KW-1185">Reference proteome</keyword>
<feature type="domain" description="Acyl-CoA dehydrogenase/oxidase N-terminal" evidence="9">
    <location>
        <begin position="1"/>
        <end position="72"/>
    </location>
</feature>
<dbReference type="Pfam" id="PF00441">
    <property type="entry name" value="Acyl-CoA_dh_1"/>
    <property type="match status" value="1"/>
</dbReference>
<dbReference type="InterPro" id="IPR037069">
    <property type="entry name" value="AcylCoA_DH/ox_N_sf"/>
</dbReference>
<evidence type="ECO:0000313" key="10">
    <source>
        <dbReference type="EMBL" id="AJT42517.1"/>
    </source>
</evidence>
<dbReference type="GO" id="GO:0005886">
    <property type="term" value="C:plasma membrane"/>
    <property type="evidence" value="ECO:0007669"/>
    <property type="project" value="TreeGrafter"/>
</dbReference>
<comment type="cofactor">
    <cofactor evidence="1 6">
        <name>FAD</name>
        <dbReference type="ChEBI" id="CHEBI:57692"/>
    </cofactor>
</comment>
<dbReference type="GO" id="GO:0016627">
    <property type="term" value="F:oxidoreductase activity, acting on the CH-CH group of donors"/>
    <property type="evidence" value="ECO:0007669"/>
    <property type="project" value="InterPro"/>
</dbReference>
<dbReference type="AlphaFoldDB" id="A0A0D4C1I4"/>
<evidence type="ECO:0000256" key="6">
    <source>
        <dbReference type="RuleBase" id="RU362125"/>
    </source>
</evidence>
<sequence>MGEQRLLAPWFPLEFGGRALGQIEAVMVLNALGMVSVVDTLYVTSLQVVGNVLLDHASAQLQQEFLPELASGRLSASVLYSEKGAGSDLLGIRTRGEKADSDGWLVSGEKCWSARTPLASHALCAFQTEKSPSNPYSGFTLGLIDLSDPGVALQEEPTLSDEAFYRVSLDKVLIPSARMVGGTGEAWPIISSSISYERTGMDYLTRATRWLDSADGFVDTNRLQRLRDRIAAAYFLAYRTADEVDRGGRDDRDAALVKLVASELAQESAYLIAEAGLAAHPAILEAPGLTISAGPSEMLVDMIANQIPESAVGGTL</sequence>
<organism evidence="10 11">
    <name type="scientific">Psychromicrobium lacuslunae</name>
    <dbReference type="NCBI Taxonomy" id="1618207"/>
    <lineage>
        <taxon>Bacteria</taxon>
        <taxon>Bacillati</taxon>
        <taxon>Actinomycetota</taxon>
        <taxon>Actinomycetes</taxon>
        <taxon>Micrococcales</taxon>
        <taxon>Micrococcaceae</taxon>
        <taxon>Psychromicrobium</taxon>
    </lineage>
</organism>
<dbReference type="PANTHER" id="PTHR43292:SF4">
    <property type="entry name" value="ACYL-COA DEHYDROGENASE FADE34"/>
    <property type="match status" value="1"/>
</dbReference>
<dbReference type="PATRIC" id="fig|1618207.4.peg.3114"/>
<feature type="domain" description="Acyl-CoA dehydrogenase/oxidase C-terminal" evidence="7">
    <location>
        <begin position="221"/>
        <end position="306"/>
    </location>
</feature>
<dbReference type="Gene3D" id="1.10.540.10">
    <property type="entry name" value="Acyl-CoA dehydrogenase/oxidase, N-terminal domain"/>
    <property type="match status" value="1"/>
</dbReference>
<keyword evidence="4 6" id="KW-0274">FAD</keyword>
<dbReference type="Gene3D" id="2.40.110.10">
    <property type="entry name" value="Butyryl-CoA Dehydrogenase, subunit A, domain 2"/>
    <property type="match status" value="1"/>
</dbReference>
<proteinExistence type="inferred from homology"/>
<dbReference type="SUPFAM" id="SSF56645">
    <property type="entry name" value="Acyl-CoA dehydrogenase NM domain-like"/>
    <property type="match status" value="1"/>
</dbReference>
<comment type="similarity">
    <text evidence="2 6">Belongs to the acyl-CoA dehydrogenase family.</text>
</comment>
<dbReference type="InterPro" id="IPR009100">
    <property type="entry name" value="AcylCoA_DH/oxidase_NM_dom_sf"/>
</dbReference>
<dbReference type="Pfam" id="PF02771">
    <property type="entry name" value="Acyl-CoA_dh_N"/>
    <property type="match status" value="1"/>
</dbReference>
<dbReference type="Gene3D" id="1.20.140.10">
    <property type="entry name" value="Butyryl-CoA Dehydrogenase, subunit A, domain 3"/>
    <property type="match status" value="1"/>
</dbReference>
<feature type="domain" description="Acyl-CoA oxidase/dehydrogenase middle" evidence="8">
    <location>
        <begin position="79"/>
        <end position="158"/>
    </location>
</feature>
<dbReference type="InterPro" id="IPR006091">
    <property type="entry name" value="Acyl-CoA_Oxase/DH_mid-dom"/>
</dbReference>
<dbReference type="HOGENOM" id="CLU_018204_9_0_11"/>
<dbReference type="GO" id="GO:0050660">
    <property type="term" value="F:flavin adenine dinucleotide binding"/>
    <property type="evidence" value="ECO:0007669"/>
    <property type="project" value="InterPro"/>
</dbReference>